<dbReference type="GO" id="GO:0007229">
    <property type="term" value="P:integrin-mediated signaling pathway"/>
    <property type="evidence" value="ECO:0007669"/>
    <property type="project" value="UniProtKB-KW"/>
</dbReference>
<dbReference type="Pfam" id="PF03160">
    <property type="entry name" value="Calx-beta"/>
    <property type="match status" value="2"/>
</dbReference>
<proteinExistence type="predicted"/>
<keyword evidence="4" id="KW-0813">Transport</keyword>
<gene>
    <name evidence="7" type="ORF">AJE_08392</name>
</gene>
<evidence type="ECO:0000259" key="6">
    <source>
        <dbReference type="SMART" id="SM00237"/>
    </source>
</evidence>
<dbReference type="InterPro" id="IPR051171">
    <property type="entry name" value="CaCA"/>
</dbReference>
<keyword evidence="2" id="KW-0677">Repeat</keyword>
<dbReference type="PATRIC" id="fig|1129374.4.peg.1671"/>
<evidence type="ECO:0000256" key="5">
    <source>
        <dbReference type="SAM" id="SignalP"/>
    </source>
</evidence>
<keyword evidence="3" id="KW-0106">Calcium</keyword>
<keyword evidence="4" id="KW-0406">Ion transport</keyword>
<dbReference type="InterPro" id="IPR038081">
    <property type="entry name" value="CalX-like_sf"/>
</dbReference>
<dbReference type="AlphaFoldDB" id="H3ZE96"/>
<protein>
    <submittedName>
        <fullName evidence="7">Na-Ca exchanger/integrin-beta4</fullName>
    </submittedName>
</protein>
<dbReference type="GO" id="GO:0016020">
    <property type="term" value="C:membrane"/>
    <property type="evidence" value="ECO:0007669"/>
    <property type="project" value="InterPro"/>
</dbReference>
<dbReference type="EMBL" id="AHTH01000022">
    <property type="protein sequence ID" value="EHR41027.1"/>
    <property type="molecule type" value="Genomic_DNA"/>
</dbReference>
<feature type="domain" description="Calx-beta" evidence="6">
    <location>
        <begin position="378"/>
        <end position="479"/>
    </location>
</feature>
<evidence type="ECO:0000256" key="3">
    <source>
        <dbReference type="ARBA" id="ARBA00022837"/>
    </source>
</evidence>
<evidence type="ECO:0000313" key="7">
    <source>
        <dbReference type="EMBL" id="EHR41027.1"/>
    </source>
</evidence>
<dbReference type="STRING" id="1129374.AJE_08392"/>
<name>H3ZE96_9ALTE</name>
<dbReference type="SMART" id="SM00237">
    <property type="entry name" value="Calx_beta"/>
    <property type="match status" value="3"/>
</dbReference>
<feature type="signal peptide" evidence="5">
    <location>
        <begin position="1"/>
        <end position="20"/>
    </location>
</feature>
<dbReference type="PANTHER" id="PTHR11878:SF65">
    <property type="entry name" value="NA_CA-EXCHANGE PROTEIN, ISOFORM G"/>
    <property type="match status" value="1"/>
</dbReference>
<dbReference type="InterPro" id="IPR003644">
    <property type="entry name" value="Calx_beta"/>
</dbReference>
<evidence type="ECO:0000256" key="1">
    <source>
        <dbReference type="ARBA" id="ARBA00022729"/>
    </source>
</evidence>
<feature type="domain" description="Calx-beta" evidence="6">
    <location>
        <begin position="603"/>
        <end position="698"/>
    </location>
</feature>
<evidence type="ECO:0000256" key="4">
    <source>
        <dbReference type="ARBA" id="ARBA00023065"/>
    </source>
</evidence>
<dbReference type="SUPFAM" id="SSF55486">
    <property type="entry name" value="Metalloproteases ('zincins'), catalytic domain"/>
    <property type="match status" value="1"/>
</dbReference>
<evidence type="ECO:0000256" key="2">
    <source>
        <dbReference type="ARBA" id="ARBA00022737"/>
    </source>
</evidence>
<dbReference type="SUPFAM" id="SSF141072">
    <property type="entry name" value="CalX-like"/>
    <property type="match status" value="3"/>
</dbReference>
<feature type="chain" id="PRO_5003592267" evidence="5">
    <location>
        <begin position="21"/>
        <end position="758"/>
    </location>
</feature>
<dbReference type="PANTHER" id="PTHR11878">
    <property type="entry name" value="SODIUM/CALCIUM EXCHANGER"/>
    <property type="match status" value="1"/>
</dbReference>
<dbReference type="eggNOG" id="COG2373">
    <property type="taxonomic scope" value="Bacteria"/>
</dbReference>
<dbReference type="Proteomes" id="UP000012046">
    <property type="component" value="Unassembled WGS sequence"/>
</dbReference>
<dbReference type="Gene3D" id="2.60.40.2030">
    <property type="match status" value="3"/>
</dbReference>
<evidence type="ECO:0000313" key="8">
    <source>
        <dbReference type="Proteomes" id="UP000012046"/>
    </source>
</evidence>
<reference evidence="7 8" key="1">
    <citation type="journal article" date="2012" name="J. Bacteriol.">
        <title>Genome Sequence of Extracellular-Protease-Producing Alishewanella jeotgali Isolated from Traditional Korean Fermented Seafood.</title>
        <authorList>
            <person name="Jung J."/>
            <person name="Chun J."/>
            <person name="Park W."/>
        </authorList>
    </citation>
    <scope>NUCLEOTIDE SEQUENCE [LARGE SCALE GENOMIC DNA]</scope>
    <source>
        <strain evidence="7 8">KCTC 22429</strain>
    </source>
</reference>
<dbReference type="RefSeq" id="WP_008950494.1">
    <property type="nucleotide sequence ID" value="NZ_AHTH01000022.1"/>
</dbReference>
<accession>H3ZE96</accession>
<keyword evidence="8" id="KW-1185">Reference proteome</keyword>
<keyword evidence="7" id="KW-0401">Integrin</keyword>
<comment type="caution">
    <text evidence="7">The sequence shown here is derived from an EMBL/GenBank/DDBJ whole genome shotgun (WGS) entry which is preliminary data.</text>
</comment>
<feature type="domain" description="Calx-beta" evidence="6">
    <location>
        <begin position="491"/>
        <end position="591"/>
    </location>
</feature>
<dbReference type="GO" id="GO:0030001">
    <property type="term" value="P:metal ion transport"/>
    <property type="evidence" value="ECO:0007669"/>
    <property type="project" value="TreeGrafter"/>
</dbReference>
<sequence>MKKQLLAATITMLITSAASANSWLPGHDHTQCDGAVHSPLSDLLFAEQAKQVALNKQNAAAFSQVRSNGSSGGAVFGSGVNVTNVVVVMNKNWLDKFSEQYTKDGNGKYFESGAQLAVERIQKQFDKLNEVFEFQKVSTRLVPAYFAVVDNATAVDGKDLADAVACVFSSDEILDFYNLTANCIANGFDRVKDIARGKVDLLYYVREQKYEDIEYVVGGAPYRVTDTAGGHGIHRFGFSVYDIYMREAKYFELLKQSGLIPVSEAEEGMRQVRYGHTLNGVFVHEVGHAFGAMHEVSDNEPITTEANRAYACGPTLFSYPSRNEEFRNKKATIDWSNVGSWEDPNHYFFSDPEISVSGDPCGVYSAANNIAYVRDNATTIPFASTKAAPSASVSFVINELVLNRSEEKGQVVLRRTGDLSAPSHVNLLAKDDTAWELRDFKFGLKEVAFAAGESEKTIEFDILPRSERHPDTRFDIIVRQAIGASFTDTTVSVTIASDNKALNGEVGFERSTLSTFEGDILEVVFKRTNGTDGDATFTVTAEAGTAVEGVDFKPVSATVTIKDGQDSGTAMLETIKRDTAQGARSLKLKISQVNGAALGQAEATVTIADVTDVVFAQTQINATEGNTATVEIRRSNDLTQAVSVNVSSVNGTATAGVDYQTVNQTVNFAANQTTATIVVSLINREGTQGIRSFQLNLSSSTAGVSIGSASSATINISDVAVVPPTTPSQPDSGKSGGSTGVFFALPILLLALLRKYKV</sequence>
<organism evidence="7 8">
    <name type="scientific">Alishewanella jeotgali KCTC 22429</name>
    <dbReference type="NCBI Taxonomy" id="1129374"/>
    <lineage>
        <taxon>Bacteria</taxon>
        <taxon>Pseudomonadati</taxon>
        <taxon>Pseudomonadota</taxon>
        <taxon>Gammaproteobacteria</taxon>
        <taxon>Alteromonadales</taxon>
        <taxon>Alteromonadaceae</taxon>
        <taxon>Alishewanella</taxon>
    </lineage>
</organism>
<keyword evidence="1 5" id="KW-0732">Signal</keyword>